<evidence type="ECO:0008006" key="3">
    <source>
        <dbReference type="Google" id="ProtNLM"/>
    </source>
</evidence>
<dbReference type="RefSeq" id="WP_074763968.1">
    <property type="nucleotide sequence ID" value="NZ_FNKP01000001.1"/>
</dbReference>
<protein>
    <recommendedName>
        <fullName evidence="3">DUF2917 domain-containing protein</fullName>
    </recommendedName>
</protein>
<gene>
    <name evidence="1" type="ORF">SAMN05443245_1805</name>
</gene>
<dbReference type="OrthoDB" id="9007689at2"/>
<evidence type="ECO:0000313" key="2">
    <source>
        <dbReference type="Proteomes" id="UP000183487"/>
    </source>
</evidence>
<dbReference type="Proteomes" id="UP000183487">
    <property type="component" value="Unassembled WGS sequence"/>
</dbReference>
<evidence type="ECO:0000313" key="1">
    <source>
        <dbReference type="EMBL" id="SDQ55195.1"/>
    </source>
</evidence>
<reference evidence="2" key="1">
    <citation type="submission" date="2016-10" db="EMBL/GenBank/DDBJ databases">
        <authorList>
            <person name="Varghese N."/>
        </authorList>
    </citation>
    <scope>NUCLEOTIDE SEQUENCE [LARGE SCALE GENOMIC DNA]</scope>
    <source>
        <strain evidence="2">GAS106B</strain>
    </source>
</reference>
<dbReference type="EMBL" id="FNKP01000001">
    <property type="protein sequence ID" value="SDQ55195.1"/>
    <property type="molecule type" value="Genomic_DNA"/>
</dbReference>
<accession>A0A1H1BTC7</accession>
<proteinExistence type="predicted"/>
<sequence>MPVLQSSSGRLFDDAAPALSHLAAGQIGVHDLQAGTSIVAVEGDLQLGFRDHSLAWLGDTVQPTSVTLREGERFVTPQRGVVSIHAADARSATFVVQASGSENSIRRVFHRAVRHLGSIVNARLRRIA</sequence>
<keyword evidence="2" id="KW-1185">Reference proteome</keyword>
<organism evidence="1 2">
    <name type="scientific">Paraburkholderia fungorum</name>
    <dbReference type="NCBI Taxonomy" id="134537"/>
    <lineage>
        <taxon>Bacteria</taxon>
        <taxon>Pseudomonadati</taxon>
        <taxon>Pseudomonadota</taxon>
        <taxon>Betaproteobacteria</taxon>
        <taxon>Burkholderiales</taxon>
        <taxon>Burkholderiaceae</taxon>
        <taxon>Paraburkholderia</taxon>
    </lineage>
</organism>
<name>A0A1H1BTC7_9BURK</name>
<dbReference type="AlphaFoldDB" id="A0A1H1BTC7"/>